<dbReference type="InterPro" id="IPR019826">
    <property type="entry name" value="Carboxylesterase_B_AS"/>
</dbReference>
<keyword evidence="7" id="KW-1185">Reference proteome</keyword>
<evidence type="ECO:0000259" key="5">
    <source>
        <dbReference type="Pfam" id="PF00135"/>
    </source>
</evidence>
<keyword evidence="4" id="KW-0732">Signal</keyword>
<dbReference type="Gene3D" id="3.40.50.1820">
    <property type="entry name" value="alpha/beta hydrolase"/>
    <property type="match status" value="1"/>
</dbReference>
<evidence type="ECO:0000256" key="4">
    <source>
        <dbReference type="SAM" id="SignalP"/>
    </source>
</evidence>
<keyword evidence="2 3" id="KW-0378">Hydrolase</keyword>
<evidence type="ECO:0000256" key="2">
    <source>
        <dbReference type="ARBA" id="ARBA00022801"/>
    </source>
</evidence>
<dbReference type="InterPro" id="IPR029058">
    <property type="entry name" value="AB_hydrolase_fold"/>
</dbReference>
<dbReference type="EMBL" id="JAVFKD010000012">
    <property type="protein sequence ID" value="KAK5993902.1"/>
    <property type="molecule type" value="Genomic_DNA"/>
</dbReference>
<dbReference type="EC" id="3.1.1.-" evidence="3"/>
<evidence type="ECO:0000256" key="1">
    <source>
        <dbReference type="ARBA" id="ARBA00005964"/>
    </source>
</evidence>
<dbReference type="Pfam" id="PF00135">
    <property type="entry name" value="COesterase"/>
    <property type="match status" value="1"/>
</dbReference>
<dbReference type="Proteomes" id="UP001338125">
    <property type="component" value="Unassembled WGS sequence"/>
</dbReference>
<accession>A0ABR0SPT0</accession>
<name>A0ABR0SPT0_9HYPO</name>
<dbReference type="PANTHER" id="PTHR43918:SF4">
    <property type="entry name" value="CARBOXYLIC ESTER HYDROLASE"/>
    <property type="match status" value="1"/>
</dbReference>
<evidence type="ECO:0000313" key="6">
    <source>
        <dbReference type="EMBL" id="KAK5993902.1"/>
    </source>
</evidence>
<evidence type="ECO:0000313" key="7">
    <source>
        <dbReference type="Proteomes" id="UP001338125"/>
    </source>
</evidence>
<feature type="domain" description="Carboxylesterase type B" evidence="5">
    <location>
        <begin position="25"/>
        <end position="350"/>
    </location>
</feature>
<gene>
    <name evidence="6" type="ORF">PT974_07340</name>
</gene>
<dbReference type="PROSITE" id="PS00122">
    <property type="entry name" value="CARBOXYLESTERASE_B_1"/>
    <property type="match status" value="1"/>
</dbReference>
<dbReference type="PANTHER" id="PTHR43918">
    <property type="entry name" value="ACETYLCHOLINESTERASE"/>
    <property type="match status" value="1"/>
</dbReference>
<proteinExistence type="inferred from homology"/>
<dbReference type="InterPro" id="IPR002018">
    <property type="entry name" value="CarbesteraseB"/>
</dbReference>
<sequence length="528" mass="57495">MKTSLLLAALPFVAAITYKPPPDGPVANLDSGPIRGVRTSLRGGIGPVNKFYGVPYAEKPERFGLPKKPTPWKTTRTAFKYGPSCNQFISHTDIGSDYKVVDEIYNNHPAESEDCLFANVFAPSWKGPSDGRPIVLFIQGGGFQLGNGEIDMSGFAAYEDIIAISFNYRTNIFGFPNSPDIPLKERNLGLYDQRLAIQWVQTNAAAFGGNSSKVTLWGESAGSMSIDAHLQAYAKSKPAPFRAGILSSGQFSFGPLSFGPNSSDHSTWEVVAAQVGCPKNDTQLDCMRKVPVKKLLEAQDHAQASFEPLTDGYTLLPGRAKSWRAGKVARVPILTGTVRDEGRSLVNTNISLRTFEDVYLPTGLVTKKQKDAILGYYKKIPGLRTDFAPSHPLPNRRSPPNAHMALPLQPVHHPLLPPQFAYLQKFHASDTILLFSGPSFEGGNIPGLTPELYSFATYWRGQIADFVRNPGAGSLSWPAVGGKYKQDVAVLGDVGNVQVAGGRAVDVKSLDQRCSLYQDIYKALEKFA</sequence>
<organism evidence="6 7">
    <name type="scientific">Cladobotryum mycophilum</name>
    <dbReference type="NCBI Taxonomy" id="491253"/>
    <lineage>
        <taxon>Eukaryota</taxon>
        <taxon>Fungi</taxon>
        <taxon>Dikarya</taxon>
        <taxon>Ascomycota</taxon>
        <taxon>Pezizomycotina</taxon>
        <taxon>Sordariomycetes</taxon>
        <taxon>Hypocreomycetidae</taxon>
        <taxon>Hypocreales</taxon>
        <taxon>Hypocreaceae</taxon>
        <taxon>Cladobotryum</taxon>
    </lineage>
</organism>
<dbReference type="SUPFAM" id="SSF53474">
    <property type="entry name" value="alpha/beta-Hydrolases"/>
    <property type="match status" value="1"/>
</dbReference>
<dbReference type="InterPro" id="IPR050654">
    <property type="entry name" value="AChE-related_enzymes"/>
</dbReference>
<protein>
    <recommendedName>
        <fullName evidence="3">Carboxylic ester hydrolase</fullName>
        <ecNumber evidence="3">3.1.1.-</ecNumber>
    </recommendedName>
</protein>
<comment type="caution">
    <text evidence="6">The sequence shown here is derived from an EMBL/GenBank/DDBJ whole genome shotgun (WGS) entry which is preliminary data.</text>
</comment>
<evidence type="ECO:0000256" key="3">
    <source>
        <dbReference type="RuleBase" id="RU361235"/>
    </source>
</evidence>
<reference evidence="6 7" key="1">
    <citation type="submission" date="2024-01" db="EMBL/GenBank/DDBJ databases">
        <title>Complete genome of Cladobotryum mycophilum ATHUM6906.</title>
        <authorList>
            <person name="Christinaki A.C."/>
            <person name="Myridakis A.I."/>
            <person name="Kouvelis V.N."/>
        </authorList>
    </citation>
    <scope>NUCLEOTIDE SEQUENCE [LARGE SCALE GENOMIC DNA]</scope>
    <source>
        <strain evidence="6 7">ATHUM6906</strain>
    </source>
</reference>
<comment type="similarity">
    <text evidence="1 3">Belongs to the type-B carboxylesterase/lipase family.</text>
</comment>
<feature type="chain" id="PRO_5045319401" description="Carboxylic ester hydrolase" evidence="4">
    <location>
        <begin position="16"/>
        <end position="528"/>
    </location>
</feature>
<feature type="signal peptide" evidence="4">
    <location>
        <begin position="1"/>
        <end position="15"/>
    </location>
</feature>